<feature type="compositionally biased region" description="Basic and acidic residues" evidence="1">
    <location>
        <begin position="149"/>
        <end position="158"/>
    </location>
</feature>
<organism evidence="2 3">
    <name type="scientific">Lepraria neglecta</name>
    <dbReference type="NCBI Taxonomy" id="209136"/>
    <lineage>
        <taxon>Eukaryota</taxon>
        <taxon>Fungi</taxon>
        <taxon>Dikarya</taxon>
        <taxon>Ascomycota</taxon>
        <taxon>Pezizomycotina</taxon>
        <taxon>Lecanoromycetes</taxon>
        <taxon>OSLEUM clade</taxon>
        <taxon>Lecanoromycetidae</taxon>
        <taxon>Lecanorales</taxon>
        <taxon>Lecanorineae</taxon>
        <taxon>Stereocaulaceae</taxon>
        <taxon>Lepraria</taxon>
    </lineage>
</organism>
<feature type="compositionally biased region" description="Acidic residues" evidence="1">
    <location>
        <begin position="578"/>
        <end position="588"/>
    </location>
</feature>
<evidence type="ECO:0000313" key="3">
    <source>
        <dbReference type="Proteomes" id="UP001276659"/>
    </source>
</evidence>
<feature type="compositionally biased region" description="Polar residues" evidence="1">
    <location>
        <begin position="346"/>
        <end position="361"/>
    </location>
</feature>
<feature type="region of interest" description="Disordered" evidence="1">
    <location>
        <begin position="804"/>
        <end position="834"/>
    </location>
</feature>
<evidence type="ECO:0000313" key="2">
    <source>
        <dbReference type="EMBL" id="KAK3173196.1"/>
    </source>
</evidence>
<gene>
    <name evidence="2" type="ORF">OEA41_006525</name>
</gene>
<reference evidence="2" key="1">
    <citation type="submission" date="2022-11" db="EMBL/GenBank/DDBJ databases">
        <title>Chromosomal genome sequence assembly and mating type (MAT) locus characterization of the leprose asexual lichenized fungus Lepraria neglecta (Nyl.) Erichsen.</title>
        <authorList>
            <person name="Allen J.L."/>
            <person name="Pfeffer B."/>
        </authorList>
    </citation>
    <scope>NUCLEOTIDE SEQUENCE</scope>
    <source>
        <strain evidence="2">Allen 5258</strain>
    </source>
</reference>
<feature type="region of interest" description="Disordered" evidence="1">
    <location>
        <begin position="213"/>
        <end position="254"/>
    </location>
</feature>
<name>A0AAD9Z921_9LECA</name>
<feature type="compositionally biased region" description="Polar residues" evidence="1">
    <location>
        <begin position="561"/>
        <end position="572"/>
    </location>
</feature>
<feature type="compositionally biased region" description="Basic and acidic residues" evidence="1">
    <location>
        <begin position="720"/>
        <end position="730"/>
    </location>
</feature>
<comment type="caution">
    <text evidence="2">The sequence shown here is derived from an EMBL/GenBank/DDBJ whole genome shotgun (WGS) entry which is preliminary data.</text>
</comment>
<accession>A0AAD9Z921</accession>
<feature type="compositionally biased region" description="Basic residues" evidence="1">
    <location>
        <begin position="84"/>
        <end position="94"/>
    </location>
</feature>
<feature type="region of interest" description="Disordered" evidence="1">
    <location>
        <begin position="419"/>
        <end position="733"/>
    </location>
</feature>
<feature type="region of interest" description="Disordered" evidence="1">
    <location>
        <begin position="346"/>
        <end position="383"/>
    </location>
</feature>
<dbReference type="Proteomes" id="UP001276659">
    <property type="component" value="Unassembled WGS sequence"/>
</dbReference>
<feature type="compositionally biased region" description="Polar residues" evidence="1">
    <location>
        <begin position="525"/>
        <end position="535"/>
    </location>
</feature>
<protein>
    <submittedName>
        <fullName evidence="2">Uncharacterized protein</fullName>
    </submittedName>
</protein>
<feature type="region of interest" description="Disordered" evidence="1">
    <location>
        <begin position="1"/>
        <end position="192"/>
    </location>
</feature>
<feature type="compositionally biased region" description="Low complexity" evidence="1">
    <location>
        <begin position="589"/>
        <end position="626"/>
    </location>
</feature>
<proteinExistence type="predicted"/>
<feature type="compositionally biased region" description="Low complexity" evidence="1">
    <location>
        <begin position="48"/>
        <end position="61"/>
    </location>
</feature>
<feature type="compositionally biased region" description="Pro residues" evidence="1">
    <location>
        <begin position="627"/>
        <end position="641"/>
    </location>
</feature>
<feature type="compositionally biased region" description="Basic and acidic residues" evidence="1">
    <location>
        <begin position="231"/>
        <end position="240"/>
    </location>
</feature>
<feature type="compositionally biased region" description="Polar residues" evidence="1">
    <location>
        <begin position="98"/>
        <end position="126"/>
    </location>
</feature>
<evidence type="ECO:0000256" key="1">
    <source>
        <dbReference type="SAM" id="MobiDB-lite"/>
    </source>
</evidence>
<dbReference type="EMBL" id="JASNWA010000007">
    <property type="protein sequence ID" value="KAK3173196.1"/>
    <property type="molecule type" value="Genomic_DNA"/>
</dbReference>
<feature type="compositionally biased region" description="Basic and acidic residues" evidence="1">
    <location>
        <begin position="419"/>
        <end position="443"/>
    </location>
</feature>
<feature type="compositionally biased region" description="Low complexity" evidence="1">
    <location>
        <begin position="815"/>
        <end position="833"/>
    </location>
</feature>
<feature type="compositionally biased region" description="Polar residues" evidence="1">
    <location>
        <begin position="67"/>
        <end position="82"/>
    </location>
</feature>
<keyword evidence="3" id="KW-1185">Reference proteome</keyword>
<dbReference type="AlphaFoldDB" id="A0AAD9Z921"/>
<sequence length="889" mass="96849">MSTMRKTRAQRVQQEQAGIPPSPPQALTDEPRTRRRRTRKNDTSEALTQPQTTTQPSTAAQNDTSEDLTQPQPAIQPSTAAQKTARRGRGRPTRRTPSLAQQQASDQTANGSEQEGASEQSVQAQNRSKRKRGEVEIPETIQETVRPGSEPEPKEPPRKRAKPTNIGTSMFDADGNLALGPKNPPNPYAYRPVSYADKNRKWTELEEQENQYNHIETPDEGGQHVLGLSSEPREEPKVDQVPETPRAPGWGLTSLLPSAKTVSKFLPFSSRRTPSASIATQPRPAVTPDLQSQARTLDFDRPNPHPITFARQANLQSQLGPQTEPRQQNGGTDIDINTSTRQANIQSQLGPQTKPRQQNGGTEIHFDTYRDTSSGFATEGPANRRHEPRLLNYVRAKAETEEQRAFKKQQAELRAQQEKMAAEREMISKERERLYSERSKLEAQLEAAQVPGTKRKRLRLPSPDEIPNPSGGGFGMDLVYFGHSDSDGEEEEQDTPTKGRPAKRSRPSLPDNEIVGDPHEARPYTGTTFAVSRSRTAPDDNMFDDQPLAGQIASKAIITPSAPTTQPNSFTVPSPGDSDSDEEEDLGDGDTPTKAASSTAATAQPTSQTSTSPSTQSQTAPVAGPSSPSPSKPMAPPPRPNPSHASLPSASSTAGRPFVDAVEKARQKALIHQPRTGSRLRESSRLSTSTVGSEADEDLSTVQPTDTNKSQDDFEYDPDIEGRHIPRYDPAHPGLQRLFMGAQHPSASLVGQHAASATTQAGHASAYDDYAKTMNSRVRDFVEQSWDDVHDTRAAIEEEEAEFAEYKRQQQRAGTSNSNSTTAPSASTATFPPRGTFANNFVTSDKVQQALNAGWTPADADATAQDLDIEYDAFTASRAGQRAALGAAA</sequence>